<protein>
    <submittedName>
        <fullName evidence="1">Uncharacterized protein</fullName>
    </submittedName>
</protein>
<dbReference type="RefSeq" id="WP_145175846.1">
    <property type="nucleotide sequence ID" value="NZ_CP036525.1"/>
</dbReference>
<evidence type="ECO:0000313" key="1">
    <source>
        <dbReference type="EMBL" id="QDT07624.1"/>
    </source>
</evidence>
<dbReference type="Proteomes" id="UP000318538">
    <property type="component" value="Chromosome"/>
</dbReference>
<dbReference type="OrthoDB" id="281891at2"/>
<keyword evidence="2" id="KW-1185">Reference proteome</keyword>
<dbReference type="KEGG" id="rlc:K227x_60520"/>
<proteinExistence type="predicted"/>
<organism evidence="1 2">
    <name type="scientific">Rubripirellula lacrimiformis</name>
    <dbReference type="NCBI Taxonomy" id="1930273"/>
    <lineage>
        <taxon>Bacteria</taxon>
        <taxon>Pseudomonadati</taxon>
        <taxon>Planctomycetota</taxon>
        <taxon>Planctomycetia</taxon>
        <taxon>Pirellulales</taxon>
        <taxon>Pirellulaceae</taxon>
        <taxon>Rubripirellula</taxon>
    </lineage>
</organism>
<dbReference type="AlphaFoldDB" id="A0A517NKF0"/>
<evidence type="ECO:0000313" key="2">
    <source>
        <dbReference type="Proteomes" id="UP000318538"/>
    </source>
</evidence>
<name>A0A517NKF0_9BACT</name>
<reference evidence="1 2" key="1">
    <citation type="submission" date="2019-02" db="EMBL/GenBank/DDBJ databases">
        <title>Deep-cultivation of Planctomycetes and their phenomic and genomic characterization uncovers novel biology.</title>
        <authorList>
            <person name="Wiegand S."/>
            <person name="Jogler M."/>
            <person name="Boedeker C."/>
            <person name="Pinto D."/>
            <person name="Vollmers J."/>
            <person name="Rivas-Marin E."/>
            <person name="Kohn T."/>
            <person name="Peeters S.H."/>
            <person name="Heuer A."/>
            <person name="Rast P."/>
            <person name="Oberbeckmann S."/>
            <person name="Bunk B."/>
            <person name="Jeske O."/>
            <person name="Meyerdierks A."/>
            <person name="Storesund J.E."/>
            <person name="Kallscheuer N."/>
            <person name="Luecker S."/>
            <person name="Lage O.M."/>
            <person name="Pohl T."/>
            <person name="Merkel B.J."/>
            <person name="Hornburger P."/>
            <person name="Mueller R.-W."/>
            <person name="Bruemmer F."/>
            <person name="Labrenz M."/>
            <person name="Spormann A.M."/>
            <person name="Op den Camp H."/>
            <person name="Overmann J."/>
            <person name="Amann R."/>
            <person name="Jetten M.S.M."/>
            <person name="Mascher T."/>
            <person name="Medema M.H."/>
            <person name="Devos D.P."/>
            <person name="Kaster A.-K."/>
            <person name="Ovreas L."/>
            <person name="Rohde M."/>
            <person name="Galperin M.Y."/>
            <person name="Jogler C."/>
        </authorList>
    </citation>
    <scope>NUCLEOTIDE SEQUENCE [LARGE SCALE GENOMIC DNA]</scope>
    <source>
        <strain evidence="1 2">K22_7</strain>
    </source>
</reference>
<accession>A0A517NKF0</accession>
<sequence length="140" mass="14983">MSERSHWAQAVGRPPVEAGAYHPAIPSGIVDGSEMSENLNVVARLKQRLNQARKAGFKVRMEVLEDEQATWCQVGTTRILFVNLSQTAAEQLAQVEETLREFAGSVKRSDSAASVVDVAAKTSNVSVAAAPKDVPADHAA</sequence>
<dbReference type="EMBL" id="CP036525">
    <property type="protein sequence ID" value="QDT07624.1"/>
    <property type="molecule type" value="Genomic_DNA"/>
</dbReference>
<gene>
    <name evidence="1" type="ORF">K227x_60520</name>
</gene>